<dbReference type="PIRSF" id="PIRSF035009">
    <property type="entry name" value="UCP035009_HSDR_N"/>
    <property type="match status" value="1"/>
</dbReference>
<proteinExistence type="predicted"/>
<dbReference type="GO" id="GO:0009307">
    <property type="term" value="P:DNA restriction-modification system"/>
    <property type="evidence" value="ECO:0007669"/>
    <property type="project" value="UniProtKB-KW"/>
</dbReference>
<dbReference type="EMBL" id="FMZB01000007">
    <property type="protein sequence ID" value="SDD13243.1"/>
    <property type="molecule type" value="Genomic_DNA"/>
</dbReference>
<dbReference type="GO" id="GO:0009035">
    <property type="term" value="F:type I site-specific deoxyribonuclease activity"/>
    <property type="evidence" value="ECO:0007669"/>
    <property type="project" value="UniProtKB-EC"/>
</dbReference>
<organism evidence="2 3">
    <name type="scientific">Terribacillus halophilus</name>
    <dbReference type="NCBI Taxonomy" id="361279"/>
    <lineage>
        <taxon>Bacteria</taxon>
        <taxon>Bacillati</taxon>
        <taxon>Bacillota</taxon>
        <taxon>Bacilli</taxon>
        <taxon>Bacillales</taxon>
        <taxon>Bacillaceae</taxon>
        <taxon>Terribacillus</taxon>
    </lineage>
</organism>
<dbReference type="Proteomes" id="UP000198666">
    <property type="component" value="Unassembled WGS sequence"/>
</dbReference>
<evidence type="ECO:0000313" key="2">
    <source>
        <dbReference type="EMBL" id="SDD13243.1"/>
    </source>
</evidence>
<evidence type="ECO:0000313" key="3">
    <source>
        <dbReference type="Proteomes" id="UP000198666"/>
    </source>
</evidence>
<dbReference type="InterPro" id="IPR017035">
    <property type="entry name" value="UCP035009_HsdR_All3000-type"/>
</dbReference>
<keyword evidence="3" id="KW-1185">Reference proteome</keyword>
<reference evidence="3" key="1">
    <citation type="submission" date="2016-10" db="EMBL/GenBank/DDBJ databases">
        <authorList>
            <person name="Varghese N."/>
            <person name="Submissions S."/>
        </authorList>
    </citation>
    <scope>NUCLEOTIDE SEQUENCE [LARGE SCALE GENOMIC DNA]</scope>
    <source>
        <strain evidence="3">DSM 21620</strain>
    </source>
</reference>
<evidence type="ECO:0000259" key="1">
    <source>
        <dbReference type="Pfam" id="PF04313"/>
    </source>
</evidence>
<name>A0A1G6S935_9BACI</name>
<dbReference type="Gene3D" id="3.90.1570.30">
    <property type="match status" value="1"/>
</dbReference>
<feature type="domain" description="Restriction endonuclease type I HsdR N-terminal" evidence="1">
    <location>
        <begin position="62"/>
        <end position="126"/>
    </location>
</feature>
<dbReference type="AlphaFoldDB" id="A0A1G6S935"/>
<gene>
    <name evidence="2" type="ORF">SAMN05421663_10720</name>
</gene>
<dbReference type="Pfam" id="PF04313">
    <property type="entry name" value="HSDR_N"/>
    <property type="match status" value="1"/>
</dbReference>
<dbReference type="OrthoDB" id="9148007at2"/>
<dbReference type="InterPro" id="IPR007409">
    <property type="entry name" value="Restrct_endonuc_type1_HsdR_N"/>
</dbReference>
<dbReference type="RefSeq" id="WP_093727641.1">
    <property type="nucleotide sequence ID" value="NZ_FMZB01000007.1"/>
</dbReference>
<sequence>MEEFADKIKALSKRVSNIVDTIETEEATKTSIIMPFFQLLGYDVFNPNEFLPEFTADVGIKKGEKVDYAIMKDSLPLILIEAKPVTQDLGRHDSQLFRYFGTTSAKFAILTNGKEYKFYTDLDETNKMDQKPFFIFDLFDIKESKITELHKFAKSNFDVDDILNTASELRYTNEIKELLSKEIKSPSDEFIHFFLKDIYPGKKTRNVLDSFKGVVAKSVNQFINEKVNDKLQAALNNTSVQADAATKEEINISADIKEESGEQPIVTTEEEIEGYVHVKMVLNSVIEPERVFYRDNKSYFNILIDDNIRKWVCRLGLNGSNKWIQLNDDAKTIIKINHVQEINKHVEEIRAVADKFIH</sequence>
<dbReference type="GO" id="GO:0005524">
    <property type="term" value="F:ATP binding"/>
    <property type="evidence" value="ECO:0007669"/>
    <property type="project" value="UniProtKB-KW"/>
</dbReference>
<protein>
    <recommendedName>
        <fullName evidence="1">Restriction endonuclease type I HsdR N-terminal domain-containing protein</fullName>
    </recommendedName>
</protein>
<dbReference type="GO" id="GO:0003677">
    <property type="term" value="F:DNA binding"/>
    <property type="evidence" value="ECO:0007669"/>
    <property type="project" value="UniProtKB-KW"/>
</dbReference>
<accession>A0A1G6S935</accession>